<feature type="repeat" description="PPR" evidence="3">
    <location>
        <begin position="180"/>
        <end position="210"/>
    </location>
</feature>
<feature type="repeat" description="PPR" evidence="3">
    <location>
        <begin position="251"/>
        <end position="281"/>
    </location>
</feature>
<dbReference type="InterPro" id="IPR002885">
    <property type="entry name" value="PPR_rpt"/>
</dbReference>
<dbReference type="PROSITE" id="PS51375">
    <property type="entry name" value="PPR"/>
    <property type="match status" value="10"/>
</dbReference>
<dbReference type="Pfam" id="PF01535">
    <property type="entry name" value="PPR"/>
    <property type="match status" value="3"/>
</dbReference>
<feature type="repeat" description="PPR" evidence="3">
    <location>
        <begin position="504"/>
        <end position="538"/>
    </location>
</feature>
<dbReference type="SUPFAM" id="SSF48452">
    <property type="entry name" value="TPR-like"/>
    <property type="match status" value="1"/>
</dbReference>
<dbReference type="AlphaFoldDB" id="A0A0D9ZY63"/>
<keyword evidence="2" id="KW-0809">Transit peptide</keyword>
<sequence length="981" mass="108443">MALYRRLLLLRRLSTLHPHPSLSSSSSTASPAASATHHLLPPPALLTPHARGFAFSSAEEAAAERRRRKRRLRIEPPLHALRRDPSAPPPPRDPNAPRLPDTTSALVGPRLSLHNRVQSLIRSGDLDGASVAARAAVTSRVRPTVFTCNAVAASMVRAGRHDDAVSLFDFFFRRSNIVPNVVSYNTLILAHCEAARVDSALQVYREMLDKAPFSPSAVSYRHLTKGLVAAGRIQDALDLLREMLNRGQGADSLVYNNLIAGYIEEDNWDKAFELFEELQGRCLVYDGVVHTSFMEGYWKKGMDKEAMENYQSLLDKKFRMTPATCNVLLETLFKHDKDKEANDLWETMIDNHTPPSFIGINSESYNVMVNQCFKKCKFHEAIEVFHRQPRKNVQMDVGCFNNIIGKLCENGMLEEAEKLFEEMETKSVLPDVYTYTYLVDSCFKVGRVDDTIQYFYKMADGREHGPKFNIGFFNRMFEGLTEAGRMDDALKVYGRMPDKEIKPNTTTFETLVNALCKEGDLDKARELVSDMARGGITPPPEFRDSVIDIFKNAGRQEEIEKAFEEKPVPLPPQPRPEYRPRNSPQGLPGFASNQTRGSYMPHQGQPAYGSQPLHPGVGGSQAIQPQGMPLRPQQPVFGGPQVDKSEFGGRPLQHGPSAPDPRQPGVVSMTQPPNVSTPNTWQHSGVHATQGTHHGMGSHPWQQSVGIGQVQQTDYSSGPPMQPGFGRPQPPQPMHSAPQTQQPGYGTSHPWHTGFNAPQVQQPSYGGPQSSQHAVGSTQPPQGQFGAPQAPPPSPGFRYQNRPEYGQAVDQHNRFGSPQGEPRFHTQPQQQGFDAQAPGNHALQGQNSFNARRGQVGFGNQGAPPEYRASPSQPSHGAAWNQRGYGLSEDQEDVNQQVVPHAYARPSSFAPARKTDSRCTVASAGVESTTPCRSLTCTTYNRSRSVDYHFGEVTRRDPGVTVPSGGLDAVWLLQYNAGHAH</sequence>
<reference evidence="5" key="1">
    <citation type="submission" date="2015-04" db="UniProtKB">
        <authorList>
            <consortium name="EnsemblPlants"/>
        </authorList>
    </citation>
    <scope>IDENTIFICATION</scope>
</reference>
<evidence type="ECO:0000256" key="1">
    <source>
        <dbReference type="ARBA" id="ARBA00022737"/>
    </source>
</evidence>
<dbReference type="PANTHER" id="PTHR47937:SF2">
    <property type="entry name" value="PENTATRICOPEPTIDE (PPR) REPEAT-CONTAINING PROTEIN, PF01535'-RELATED"/>
    <property type="match status" value="1"/>
</dbReference>
<evidence type="ECO:0000256" key="3">
    <source>
        <dbReference type="PROSITE-ProRule" id="PRU00708"/>
    </source>
</evidence>
<feature type="region of interest" description="Disordered" evidence="4">
    <location>
        <begin position="17"/>
        <end position="43"/>
    </location>
</feature>
<name>A0A0D9ZY63_9ORYZ</name>
<feature type="compositionally biased region" description="Low complexity" evidence="4">
    <location>
        <begin position="17"/>
        <end position="39"/>
    </location>
</feature>
<protein>
    <recommendedName>
        <fullName evidence="7">Pentacotripeptide-repeat region of PRORP domain-containing protein</fullName>
    </recommendedName>
</protein>
<reference evidence="5" key="2">
    <citation type="submission" date="2018-05" db="EMBL/GenBank/DDBJ databases">
        <title>OgluRS3 (Oryza glumaepatula Reference Sequence Version 3).</title>
        <authorList>
            <person name="Zhang J."/>
            <person name="Kudrna D."/>
            <person name="Lee S."/>
            <person name="Talag J."/>
            <person name="Welchert J."/>
            <person name="Wing R.A."/>
        </authorList>
    </citation>
    <scope>NUCLEOTIDE SEQUENCE [LARGE SCALE GENOMIC DNA]</scope>
</reference>
<organism evidence="5">
    <name type="scientific">Oryza glumipatula</name>
    <dbReference type="NCBI Taxonomy" id="40148"/>
    <lineage>
        <taxon>Eukaryota</taxon>
        <taxon>Viridiplantae</taxon>
        <taxon>Streptophyta</taxon>
        <taxon>Embryophyta</taxon>
        <taxon>Tracheophyta</taxon>
        <taxon>Spermatophyta</taxon>
        <taxon>Magnoliopsida</taxon>
        <taxon>Liliopsida</taxon>
        <taxon>Poales</taxon>
        <taxon>Poaceae</taxon>
        <taxon>BOP clade</taxon>
        <taxon>Oryzoideae</taxon>
        <taxon>Oryzeae</taxon>
        <taxon>Oryzinae</taxon>
        <taxon>Oryza</taxon>
    </lineage>
</organism>
<feature type="compositionally biased region" description="Polar residues" evidence="4">
    <location>
        <begin position="700"/>
        <end position="716"/>
    </location>
</feature>
<dbReference type="Gene3D" id="1.25.40.10">
    <property type="entry name" value="Tetratricopeptide repeat domain"/>
    <property type="match status" value="4"/>
</dbReference>
<feature type="region of interest" description="Disordered" evidence="4">
    <location>
        <begin position="560"/>
        <end position="882"/>
    </location>
</feature>
<dbReference type="STRING" id="40148.A0A0D9ZY63"/>
<dbReference type="GO" id="GO:0048316">
    <property type="term" value="P:seed development"/>
    <property type="evidence" value="ECO:0007669"/>
    <property type="project" value="UniProtKB-ARBA"/>
</dbReference>
<feature type="repeat" description="PPR" evidence="3">
    <location>
        <begin position="361"/>
        <end position="395"/>
    </location>
</feature>
<dbReference type="HOGENOM" id="CLU_012783_1_0_1"/>
<feature type="repeat" description="PPR" evidence="3">
    <location>
        <begin position="431"/>
        <end position="461"/>
    </location>
</feature>
<dbReference type="NCBIfam" id="TIGR00756">
    <property type="entry name" value="PPR"/>
    <property type="match status" value="9"/>
</dbReference>
<dbReference type="Gramene" id="OGLUM05G14510.1">
    <property type="protein sequence ID" value="OGLUM05G14510.1"/>
    <property type="gene ID" value="OGLUM05G14510"/>
</dbReference>
<feature type="compositionally biased region" description="Low complexity" evidence="4">
    <location>
        <begin position="779"/>
        <end position="788"/>
    </location>
</feature>
<feature type="repeat" description="PPR" evidence="3">
    <location>
        <begin position="396"/>
        <end position="430"/>
    </location>
</feature>
<evidence type="ECO:0008006" key="7">
    <source>
        <dbReference type="Google" id="ProtNLM"/>
    </source>
</evidence>
<accession>A0A0D9ZY63</accession>
<feature type="region of interest" description="Disordered" evidence="4">
    <location>
        <begin position="58"/>
        <end position="106"/>
    </location>
</feature>
<feature type="repeat" description="PPR" evidence="3">
    <location>
        <begin position="321"/>
        <end position="355"/>
    </location>
</feature>
<evidence type="ECO:0000256" key="2">
    <source>
        <dbReference type="ARBA" id="ARBA00022946"/>
    </source>
</evidence>
<feature type="repeat" description="PPR" evidence="3">
    <location>
        <begin position="469"/>
        <end position="503"/>
    </location>
</feature>
<dbReference type="Proteomes" id="UP000026961">
    <property type="component" value="Chromosome 5"/>
</dbReference>
<dbReference type="eggNOG" id="KOG4197">
    <property type="taxonomic scope" value="Eukaryota"/>
</dbReference>
<evidence type="ECO:0000256" key="4">
    <source>
        <dbReference type="SAM" id="MobiDB-lite"/>
    </source>
</evidence>
<feature type="compositionally biased region" description="Polar residues" evidence="4">
    <location>
        <begin position="668"/>
        <end position="692"/>
    </location>
</feature>
<feature type="compositionally biased region" description="Low complexity" evidence="4">
    <location>
        <begin position="758"/>
        <end position="772"/>
    </location>
</feature>
<feature type="repeat" description="PPR" evidence="3">
    <location>
        <begin position="144"/>
        <end position="179"/>
    </location>
</feature>
<dbReference type="PANTHER" id="PTHR47937">
    <property type="entry name" value="PLASTID TRANSCRIPTIONALLY ACTIVE CHROMOSOME 2-LIKE PROTEIN"/>
    <property type="match status" value="1"/>
</dbReference>
<proteinExistence type="predicted"/>
<feature type="compositionally biased region" description="Basic and acidic residues" evidence="4">
    <location>
        <begin position="73"/>
        <end position="85"/>
    </location>
</feature>
<dbReference type="InterPro" id="IPR011990">
    <property type="entry name" value="TPR-like_helical_dom_sf"/>
</dbReference>
<evidence type="ECO:0000313" key="6">
    <source>
        <dbReference type="Proteomes" id="UP000026961"/>
    </source>
</evidence>
<dbReference type="InterPro" id="IPR052308">
    <property type="entry name" value="PPR_domain-containing"/>
</dbReference>
<dbReference type="Pfam" id="PF13041">
    <property type="entry name" value="PPR_2"/>
    <property type="match status" value="3"/>
</dbReference>
<dbReference type="FunFam" id="1.25.40.10:FF:000922">
    <property type="entry name" value="Pentatricopeptide repeat-containing protein"/>
    <property type="match status" value="1"/>
</dbReference>
<keyword evidence="1" id="KW-0677">Repeat</keyword>
<keyword evidence="6" id="KW-1185">Reference proteome</keyword>
<feature type="repeat" description="PPR" evidence="3">
    <location>
        <begin position="216"/>
        <end position="250"/>
    </location>
</feature>
<dbReference type="EnsemblPlants" id="OGLUM05G14510.1">
    <property type="protein sequence ID" value="OGLUM05G14510.1"/>
    <property type="gene ID" value="OGLUM05G14510"/>
</dbReference>
<evidence type="ECO:0000313" key="5">
    <source>
        <dbReference type="EnsemblPlants" id="OGLUM05G14510.1"/>
    </source>
</evidence>